<dbReference type="InterPro" id="IPR000884">
    <property type="entry name" value="TSP1_rpt"/>
</dbReference>
<feature type="domain" description="Spondin" evidence="11">
    <location>
        <begin position="180"/>
        <end position="370"/>
    </location>
</feature>
<dbReference type="SMART" id="SM00209">
    <property type="entry name" value="TSP1"/>
    <property type="match status" value="5"/>
</dbReference>
<dbReference type="InterPro" id="IPR020901">
    <property type="entry name" value="Prtase_inh_Kunz-CS"/>
</dbReference>
<dbReference type="PROSITE" id="PS51019">
    <property type="entry name" value="REELIN"/>
    <property type="match status" value="1"/>
</dbReference>
<dbReference type="Gene3D" id="4.10.410.10">
    <property type="entry name" value="Pancreatic trypsin inhibitor Kunitz domain"/>
    <property type="match status" value="1"/>
</dbReference>
<keyword evidence="4" id="KW-0677">Repeat</keyword>
<evidence type="ECO:0000256" key="2">
    <source>
        <dbReference type="ARBA" id="ARBA00019594"/>
    </source>
</evidence>
<dbReference type="Proteomes" id="UP001107558">
    <property type="component" value="Chromosome 2"/>
</dbReference>
<evidence type="ECO:0000256" key="5">
    <source>
        <dbReference type="ARBA" id="ARBA00022889"/>
    </source>
</evidence>
<feature type="compositionally biased region" description="Basic and acidic residues" evidence="7">
    <location>
        <begin position="484"/>
        <end position="508"/>
    </location>
</feature>
<dbReference type="InterPro" id="IPR036383">
    <property type="entry name" value="TSP1_rpt_sf"/>
</dbReference>
<evidence type="ECO:0000259" key="9">
    <source>
        <dbReference type="PROSITE" id="PS50279"/>
    </source>
</evidence>
<dbReference type="PANTHER" id="PTHR11311:SF16">
    <property type="entry name" value="SPONDIN-1"/>
    <property type="match status" value="1"/>
</dbReference>
<evidence type="ECO:0000256" key="6">
    <source>
        <dbReference type="ARBA" id="ARBA00030964"/>
    </source>
</evidence>
<evidence type="ECO:0000256" key="8">
    <source>
        <dbReference type="SAM" id="SignalP"/>
    </source>
</evidence>
<dbReference type="PROSITE" id="PS50092">
    <property type="entry name" value="TSP1"/>
    <property type="match status" value="3"/>
</dbReference>
<dbReference type="GO" id="GO:0004867">
    <property type="term" value="F:serine-type endopeptidase inhibitor activity"/>
    <property type="evidence" value="ECO:0007669"/>
    <property type="project" value="InterPro"/>
</dbReference>
<feature type="region of interest" description="Disordered" evidence="7">
    <location>
        <begin position="477"/>
        <end position="539"/>
    </location>
</feature>
<organism evidence="12 13">
    <name type="scientific">Polypedilum vanderplanki</name>
    <name type="common">Sleeping chironomid midge</name>
    <dbReference type="NCBI Taxonomy" id="319348"/>
    <lineage>
        <taxon>Eukaryota</taxon>
        <taxon>Metazoa</taxon>
        <taxon>Ecdysozoa</taxon>
        <taxon>Arthropoda</taxon>
        <taxon>Hexapoda</taxon>
        <taxon>Insecta</taxon>
        <taxon>Pterygota</taxon>
        <taxon>Neoptera</taxon>
        <taxon>Endopterygota</taxon>
        <taxon>Diptera</taxon>
        <taxon>Nematocera</taxon>
        <taxon>Chironomoidea</taxon>
        <taxon>Chironomidae</taxon>
        <taxon>Chironominae</taxon>
        <taxon>Polypedilum</taxon>
        <taxon>Polypedilum</taxon>
    </lineage>
</organism>
<dbReference type="Gene3D" id="2.20.100.10">
    <property type="entry name" value="Thrombospondin type-1 (TSP1) repeat"/>
    <property type="match status" value="3"/>
</dbReference>
<keyword evidence="5" id="KW-0130">Cell adhesion</keyword>
<dbReference type="Gene3D" id="2.60.40.2130">
    <property type="entry name" value="F-spondin domain"/>
    <property type="match status" value="1"/>
</dbReference>
<reference evidence="12" key="1">
    <citation type="submission" date="2021-03" db="EMBL/GenBank/DDBJ databases">
        <title>Chromosome level genome of the anhydrobiotic midge Polypedilum vanderplanki.</title>
        <authorList>
            <person name="Yoshida Y."/>
            <person name="Kikawada T."/>
            <person name="Gusev O."/>
        </authorList>
    </citation>
    <scope>NUCLEOTIDE SEQUENCE</scope>
    <source>
        <strain evidence="12">NIAS01</strain>
        <tissue evidence="12">Whole body or cell culture</tissue>
    </source>
</reference>
<keyword evidence="13" id="KW-1185">Reference proteome</keyword>
<proteinExistence type="predicted"/>
<dbReference type="OrthoDB" id="347314at2759"/>
<feature type="domain" description="BPTI/Kunitz inhibitor" evidence="9">
    <location>
        <begin position="683"/>
        <end position="734"/>
    </location>
</feature>
<evidence type="ECO:0000313" key="12">
    <source>
        <dbReference type="EMBL" id="KAG5677163.1"/>
    </source>
</evidence>
<dbReference type="Pfam" id="PF00090">
    <property type="entry name" value="TSP_1"/>
    <property type="match status" value="3"/>
</dbReference>
<dbReference type="InterPro" id="IPR009465">
    <property type="entry name" value="Spondin_N"/>
</dbReference>
<evidence type="ECO:0000256" key="7">
    <source>
        <dbReference type="SAM" id="MobiDB-lite"/>
    </source>
</evidence>
<keyword evidence="3" id="KW-0272">Extracellular matrix</keyword>
<feature type="chain" id="PRO_5039947883" description="Spondin-1" evidence="8">
    <location>
        <begin position="20"/>
        <end position="900"/>
    </location>
</feature>
<keyword evidence="8" id="KW-0732">Signal</keyword>
<dbReference type="PROSITE" id="PS00280">
    <property type="entry name" value="BPTI_KUNITZ_1"/>
    <property type="match status" value="1"/>
</dbReference>
<dbReference type="InterPro" id="IPR036880">
    <property type="entry name" value="Kunitz_BPTI_sf"/>
</dbReference>
<evidence type="ECO:0000313" key="13">
    <source>
        <dbReference type="Proteomes" id="UP001107558"/>
    </source>
</evidence>
<dbReference type="NCBIfam" id="NF038123">
    <property type="entry name" value="NF038123_dom"/>
    <property type="match status" value="1"/>
</dbReference>
<dbReference type="InterPro" id="IPR002223">
    <property type="entry name" value="Kunitz_BPTI"/>
</dbReference>
<evidence type="ECO:0000259" key="10">
    <source>
        <dbReference type="PROSITE" id="PS51019"/>
    </source>
</evidence>
<evidence type="ECO:0000256" key="4">
    <source>
        <dbReference type="ARBA" id="ARBA00022737"/>
    </source>
</evidence>
<dbReference type="SUPFAM" id="SSF82895">
    <property type="entry name" value="TSP-1 type 1 repeat"/>
    <property type="match status" value="3"/>
</dbReference>
<dbReference type="Pfam" id="PF06468">
    <property type="entry name" value="Spond_N"/>
    <property type="match status" value="1"/>
</dbReference>
<evidence type="ECO:0000256" key="1">
    <source>
        <dbReference type="ARBA" id="ARBA00004498"/>
    </source>
</evidence>
<feature type="signal peptide" evidence="8">
    <location>
        <begin position="1"/>
        <end position="19"/>
    </location>
</feature>
<comment type="caution">
    <text evidence="12">The sequence shown here is derived from an EMBL/GenBank/DDBJ whole genome shotgun (WGS) entry which is preliminary data.</text>
</comment>
<dbReference type="InterPro" id="IPR038678">
    <property type="entry name" value="Spondin_N_sf"/>
</dbReference>
<dbReference type="GO" id="GO:0031012">
    <property type="term" value="C:extracellular matrix"/>
    <property type="evidence" value="ECO:0007669"/>
    <property type="project" value="TreeGrafter"/>
</dbReference>
<dbReference type="InterPro" id="IPR051418">
    <property type="entry name" value="Spondin/Thrombospondin_T1"/>
</dbReference>
<dbReference type="PROSITE" id="PS51020">
    <property type="entry name" value="SPONDIN"/>
    <property type="match status" value="1"/>
</dbReference>
<accession>A0A9J6C5Q2</accession>
<dbReference type="CDD" id="cd08544">
    <property type="entry name" value="Reeler"/>
    <property type="match status" value="1"/>
</dbReference>
<name>A0A9J6C5Q2_POLVA</name>
<dbReference type="PANTHER" id="PTHR11311">
    <property type="entry name" value="SPONDIN"/>
    <property type="match status" value="1"/>
</dbReference>
<dbReference type="Pfam" id="PF00014">
    <property type="entry name" value="Kunitz_BPTI"/>
    <property type="match status" value="1"/>
</dbReference>
<dbReference type="InterPro" id="IPR042307">
    <property type="entry name" value="Reeler_sf"/>
</dbReference>
<dbReference type="EMBL" id="JADBJN010000002">
    <property type="protein sequence ID" value="KAG5677163.1"/>
    <property type="molecule type" value="Genomic_DNA"/>
</dbReference>
<dbReference type="Gene3D" id="2.60.40.4060">
    <property type="entry name" value="Reeler domain"/>
    <property type="match status" value="1"/>
</dbReference>
<dbReference type="AlphaFoldDB" id="A0A9J6C5Q2"/>
<keyword evidence="3" id="KW-0964">Secreted</keyword>
<dbReference type="InterPro" id="IPR002861">
    <property type="entry name" value="Reeler_dom"/>
</dbReference>
<comment type="subcellular location">
    <subcellularLocation>
        <location evidence="1">Secreted</location>
        <location evidence="1">Extracellular space</location>
        <location evidence="1">Extracellular matrix</location>
    </subcellularLocation>
</comment>
<dbReference type="PROSITE" id="PS50279">
    <property type="entry name" value="BPTI_KUNITZ_2"/>
    <property type="match status" value="1"/>
</dbReference>
<dbReference type="SUPFAM" id="SSF57362">
    <property type="entry name" value="BPTI-like"/>
    <property type="match status" value="1"/>
</dbReference>
<evidence type="ECO:0000256" key="3">
    <source>
        <dbReference type="ARBA" id="ARBA00022530"/>
    </source>
</evidence>
<evidence type="ECO:0000259" key="11">
    <source>
        <dbReference type="PROSITE" id="PS51020"/>
    </source>
</evidence>
<dbReference type="FunFam" id="2.60.40.2130:FF:000002">
    <property type="entry name" value="Putative Spondin-1"/>
    <property type="match status" value="1"/>
</dbReference>
<protein>
    <recommendedName>
        <fullName evidence="2">Spondin-1</fullName>
    </recommendedName>
    <alternativeName>
        <fullName evidence="6">F-spondin</fullName>
    </alternativeName>
</protein>
<dbReference type="Pfam" id="PF02014">
    <property type="entry name" value="Reeler"/>
    <property type="match status" value="1"/>
</dbReference>
<gene>
    <name evidence="12" type="ORF">PVAND_006944</name>
</gene>
<dbReference type="SMART" id="SM00131">
    <property type="entry name" value="KU"/>
    <property type="match status" value="1"/>
</dbReference>
<dbReference type="GO" id="GO:0007155">
    <property type="term" value="P:cell adhesion"/>
    <property type="evidence" value="ECO:0007669"/>
    <property type="project" value="UniProtKB-KW"/>
</dbReference>
<feature type="region of interest" description="Disordered" evidence="7">
    <location>
        <begin position="400"/>
        <end position="426"/>
    </location>
</feature>
<dbReference type="CDD" id="cd00109">
    <property type="entry name" value="Kunitz-type"/>
    <property type="match status" value="1"/>
</dbReference>
<feature type="domain" description="Reelin" evidence="10">
    <location>
        <begin position="9"/>
        <end position="182"/>
    </location>
</feature>
<sequence length="900" mass="103893">MHKHAVILLLLITIKFSLANISKCNRMPEGTSAAKSPPDGRFRLRIINDPIRFIPGESYNISLEGVTRHSALSPQKFIGFFLTVERNDDKNSEEDLGRFQILQPAISKISEKCNNLVVNTNTGAKPEVLVQWTAPSKLKGCIVFRSTIVEHRDIWFMDDGALSQTLCEDEADSYDLEPLILPECKACEEAKYELTFEGLWSRNTHPKDFPDDRWLTKFSDVIGASHAIDSTFWRYGDHSTQGMKDMAEHGATQELELELKEKGENIRTIIKARGISYPNINGKTFAVFRADNQHHLLSLVSKIYPSPDWFVGVSDLELCLENGQWIEEKIVNLYPYDAGTDSGPTYTSSDQPTLPREAIRRIKPNNPNDPRSPFYDAENKEMKPLAKLYITRQRLYEKACENNDNESDDNEDNKNSDENEEDDNREQYCETTAWRWSKCNCDNRQKSGSRQYKYPQMAYEKGCQEQLQVIEDCTSQECPSSRDNNFHTNDDDDKDEVKGDSTEEKDLEAQIENDSECPLSDWKEDEECSCDNGQGQKKSTRNFKRNKKICQRKYPTIELEKMESCDIPDCDENNEETTTQRIGVECPYTDWSVWTECSSDCGRGQRIRVRKPKNQNLYNNENIKEFVDLYNKIQKRKHNKNDALNLEITTVLDPDHKCYKVEFVQVRPCGRREACEEEDSYICHQPPMRGDCGKPPEIRFYYSLKEGRCGMFLYTGCEGSKNVFDDYLNCQATCEKSNIDAAKLATDSLVYFDQLKEKTNCEVSSWKYTPCNATCGEGYRWKYRQIIKRAENGGKSCPTKLRMLEKCRVNDDCEPVRTTHRTQVIRTTTQRTSAIHCEYSSWSNWSPCSKTCGNSAVQIRTRSVLNNENYAYCIDRLQERPCLVLPCLVENYNYRTRGYN</sequence>